<evidence type="ECO:0000313" key="2">
    <source>
        <dbReference type="EMBL" id="CAD7445612.1"/>
    </source>
</evidence>
<feature type="compositionally biased region" description="Basic and acidic residues" evidence="1">
    <location>
        <begin position="23"/>
        <end position="32"/>
    </location>
</feature>
<feature type="compositionally biased region" description="Low complexity" evidence="1">
    <location>
        <begin position="578"/>
        <end position="590"/>
    </location>
</feature>
<dbReference type="EMBL" id="OD567408">
    <property type="protein sequence ID" value="CAD7445612.1"/>
    <property type="molecule type" value="Genomic_DNA"/>
</dbReference>
<evidence type="ECO:0000256" key="1">
    <source>
        <dbReference type="SAM" id="MobiDB-lite"/>
    </source>
</evidence>
<gene>
    <name evidence="2" type="ORF">TBIB3V08_LOCUS7962</name>
</gene>
<feature type="compositionally biased region" description="Low complexity" evidence="1">
    <location>
        <begin position="258"/>
        <end position="275"/>
    </location>
</feature>
<feature type="region of interest" description="Disordered" evidence="1">
    <location>
        <begin position="258"/>
        <end position="280"/>
    </location>
</feature>
<protein>
    <submittedName>
        <fullName evidence="2">Uncharacterized protein</fullName>
    </submittedName>
</protein>
<reference evidence="2" key="1">
    <citation type="submission" date="2020-11" db="EMBL/GenBank/DDBJ databases">
        <authorList>
            <person name="Tran Van P."/>
        </authorList>
    </citation>
    <scope>NUCLEOTIDE SEQUENCE</scope>
</reference>
<proteinExistence type="predicted"/>
<name>A0A7R9F247_9NEOP</name>
<feature type="region of interest" description="Disordered" evidence="1">
    <location>
        <begin position="505"/>
        <end position="592"/>
    </location>
</feature>
<accession>A0A7R9F247</accession>
<feature type="compositionally biased region" description="Gly residues" evidence="1">
    <location>
        <begin position="11"/>
        <end position="21"/>
    </location>
</feature>
<sequence length="746" mass="80685">MRRKGERAKGRGGLSGAGVRGRGNRELGEESCHVNPEQAASVGRGLARGNWLLRGGVLVERVGTCRLATRLSAPIQKENMHWVEERATSFRSARGSIGNAGCPTSLHKQLKDLADVHHLDDSSTTDGAEKGCLRAIVPILTVQQSSPPKNSTPVLYIPGSPPPRAAGGSIAEMDSFFSGKMPGRPLKELDKPMSLDLPYPTPQITVTCNLSEMESDTESMSTADNSLGVHPRNPSGGGGMCYLSPFSMCSRVDRTASESNLSSSGYSSMASPGPSRCGSNSPLCPTEVEDHPGPVTTLFQIVQHNPSPLLYTLTGTTEIETMKSGEIQPSQGQEIIFKGRSDSETLSDDLFVESNDEGIGTDHLDEKIEEGELKSAKEMEMFIGKEILDNGKILLGLPVFGATTVGLSVPKHGTVDSVSDSCKCISLSSNKGKSCLQLPSIVIQNDIVSTHEKHLSPMNSLSESLQSDKMIGPGKFSPQFCGRRIDKLLLTDSDDLYDCLSSDCPKVPTGSGSTPQHRKSTGRRRERRVTVRGGSKTPSPTKATIMLDVPEKDVYYHPTVPRKPSPKRIRMKPQGPVESSSSSESLNSLSYFGQENPSSVKLSNMALMDAPSSPPGKPSKPVKPRSRFETTLPSQTFPLCRLTCSCWVSFHHSKLLTADYKSELHERITEKANVRLSPTCEAVCWSGAGIDSWTEKESSTIKSSSEDLKETCLIASIIYDFRDPSVLVGVEEYLGRPSDRLALEVE</sequence>
<feature type="compositionally biased region" description="Basic residues" evidence="1">
    <location>
        <begin position="516"/>
        <end position="527"/>
    </location>
</feature>
<organism evidence="2">
    <name type="scientific">Timema bartmani</name>
    <dbReference type="NCBI Taxonomy" id="61472"/>
    <lineage>
        <taxon>Eukaryota</taxon>
        <taxon>Metazoa</taxon>
        <taxon>Ecdysozoa</taxon>
        <taxon>Arthropoda</taxon>
        <taxon>Hexapoda</taxon>
        <taxon>Insecta</taxon>
        <taxon>Pterygota</taxon>
        <taxon>Neoptera</taxon>
        <taxon>Polyneoptera</taxon>
        <taxon>Phasmatodea</taxon>
        <taxon>Timematodea</taxon>
        <taxon>Timematoidea</taxon>
        <taxon>Timematidae</taxon>
        <taxon>Timema</taxon>
    </lineage>
</organism>
<dbReference type="AlphaFoldDB" id="A0A7R9F247"/>
<feature type="region of interest" description="Disordered" evidence="1">
    <location>
        <begin position="606"/>
        <end position="627"/>
    </location>
</feature>
<feature type="region of interest" description="Disordered" evidence="1">
    <location>
        <begin position="1"/>
        <end position="34"/>
    </location>
</feature>